<reference evidence="3 4" key="1">
    <citation type="journal article" date="2018" name="IMA Fungus">
        <title>IMA Genome-F 9: Draft genome sequence of Annulohypoxylon stygium, Aspergillus mulundensis, Berkeleyomyces basicola (syn. Thielaviopsis basicola), Ceratocystis smalleyi, two Cercospora beticola strains, Coleophoma cylindrospora, Fusarium fracticaudum, Phialophora cf. hyalina, and Morchella septimelata.</title>
        <authorList>
            <person name="Wingfield B.D."/>
            <person name="Bills G.F."/>
            <person name="Dong Y."/>
            <person name="Huang W."/>
            <person name="Nel W.J."/>
            <person name="Swalarsk-Parry B.S."/>
            <person name="Vaghefi N."/>
            <person name="Wilken P.M."/>
            <person name="An Z."/>
            <person name="de Beer Z.W."/>
            <person name="De Vos L."/>
            <person name="Chen L."/>
            <person name="Duong T.A."/>
            <person name="Gao Y."/>
            <person name="Hammerbacher A."/>
            <person name="Kikkert J.R."/>
            <person name="Li Y."/>
            <person name="Li H."/>
            <person name="Li K."/>
            <person name="Li Q."/>
            <person name="Liu X."/>
            <person name="Ma X."/>
            <person name="Naidoo K."/>
            <person name="Pethybridge S.J."/>
            <person name="Sun J."/>
            <person name="Steenkamp E.T."/>
            <person name="van der Nest M.A."/>
            <person name="van Wyk S."/>
            <person name="Wingfield M.J."/>
            <person name="Xiong C."/>
            <person name="Yue Q."/>
            <person name="Zhang X."/>
        </authorList>
    </citation>
    <scope>NUCLEOTIDE SEQUENCE [LARGE SCALE GENOMIC DNA]</scope>
    <source>
        <strain evidence="3 4">BP6252</strain>
    </source>
</reference>
<protein>
    <submittedName>
        <fullName evidence="3">Uncharacterized protein</fullName>
    </submittedName>
</protein>
<evidence type="ECO:0000259" key="1">
    <source>
        <dbReference type="Pfam" id="PF00646"/>
    </source>
</evidence>
<dbReference type="InterPro" id="IPR001810">
    <property type="entry name" value="F-box_dom"/>
</dbReference>
<accession>A0A3D8S7V2</accession>
<name>A0A3D8S7V2_9HELO</name>
<proteinExistence type="predicted"/>
<dbReference type="SUPFAM" id="SSF81383">
    <property type="entry name" value="F-box domain"/>
    <property type="match status" value="1"/>
</dbReference>
<organism evidence="3 4">
    <name type="scientific">Coleophoma cylindrospora</name>
    <dbReference type="NCBI Taxonomy" id="1849047"/>
    <lineage>
        <taxon>Eukaryota</taxon>
        <taxon>Fungi</taxon>
        <taxon>Dikarya</taxon>
        <taxon>Ascomycota</taxon>
        <taxon>Pezizomycotina</taxon>
        <taxon>Leotiomycetes</taxon>
        <taxon>Helotiales</taxon>
        <taxon>Dermateaceae</taxon>
        <taxon>Coleophoma</taxon>
    </lineage>
</organism>
<evidence type="ECO:0000313" key="3">
    <source>
        <dbReference type="EMBL" id="RDW82389.1"/>
    </source>
</evidence>
<dbReference type="Pfam" id="PF00646">
    <property type="entry name" value="F-box"/>
    <property type="match status" value="1"/>
</dbReference>
<feature type="domain" description="Leucine-rich repeat" evidence="2">
    <location>
        <begin position="129"/>
        <end position="407"/>
    </location>
</feature>
<dbReference type="InterPro" id="IPR056867">
    <property type="entry name" value="LRR_15"/>
</dbReference>
<keyword evidence="4" id="KW-1185">Reference proteome</keyword>
<dbReference type="AlphaFoldDB" id="A0A3D8S7V2"/>
<evidence type="ECO:0000313" key="4">
    <source>
        <dbReference type="Proteomes" id="UP000256645"/>
    </source>
</evidence>
<feature type="domain" description="F-box" evidence="1">
    <location>
        <begin position="24"/>
        <end position="64"/>
    </location>
</feature>
<sequence length="465" mass="52323">MEPISTESTTDALPRSDNFSPLNALSDEVLLEIIHWLDRTNPPSSLPALKHTCRRFYEIIKSFPHLYYTEDRRREGIPNLISFLNHVLSRPDIGPQYRSVTFQADGEPLSVGTLKPDFSERCNAFILDICAETGWDADLWMSRITSGSWEDIIALVMCAVPNVQALSFPEYHCNYDEEPHFIDLVFQHAAKCQAEGSCSNFSLSKLVSLDMSHWDTENGIGFHSVKDLLLLPSMKTADIWALSESLVDEGANLHITHLTLPNSAVTGQAFVNLMKRCPFLEHLEYEHGGPTVGEDDFLPQYMGRGLLPLKDTLRSLTVSSQWDLEDVFGDEQALAIGSFKDFTKLQHINMDRHILLGARTHVADGNMAVSASDSENKLCDIVPRSLEVLITTTCGTDLLEQCLELLERRAELAPALHRLELTLCCSKYDEKTFMQVHDECLRSASSGEHKVEFIMPQIGQRRVDL</sequence>
<dbReference type="InterPro" id="IPR032675">
    <property type="entry name" value="LRR_dom_sf"/>
</dbReference>
<dbReference type="OrthoDB" id="3500415at2759"/>
<dbReference type="Proteomes" id="UP000256645">
    <property type="component" value="Unassembled WGS sequence"/>
</dbReference>
<dbReference type="InterPro" id="IPR036047">
    <property type="entry name" value="F-box-like_dom_sf"/>
</dbReference>
<dbReference type="EMBL" id="PDLM01000003">
    <property type="protein sequence ID" value="RDW82389.1"/>
    <property type="molecule type" value="Genomic_DNA"/>
</dbReference>
<evidence type="ECO:0000259" key="2">
    <source>
        <dbReference type="Pfam" id="PF24969"/>
    </source>
</evidence>
<dbReference type="SUPFAM" id="SSF52047">
    <property type="entry name" value="RNI-like"/>
    <property type="match status" value="1"/>
</dbReference>
<dbReference type="STRING" id="1849047.A0A3D8S7V2"/>
<dbReference type="Gene3D" id="3.80.10.10">
    <property type="entry name" value="Ribonuclease Inhibitor"/>
    <property type="match status" value="1"/>
</dbReference>
<comment type="caution">
    <text evidence="3">The sequence shown here is derived from an EMBL/GenBank/DDBJ whole genome shotgun (WGS) entry which is preliminary data.</text>
</comment>
<gene>
    <name evidence="3" type="ORF">BP6252_03501</name>
</gene>
<dbReference type="Pfam" id="PF24969">
    <property type="entry name" value="LRR_15"/>
    <property type="match status" value="1"/>
</dbReference>